<dbReference type="GO" id="GO:0004022">
    <property type="term" value="F:alcohol dehydrogenase (NAD+) activity"/>
    <property type="evidence" value="ECO:0007669"/>
    <property type="project" value="TreeGrafter"/>
</dbReference>
<dbReference type="Pfam" id="PF00107">
    <property type="entry name" value="ADH_zinc_N"/>
    <property type="match status" value="1"/>
</dbReference>
<feature type="domain" description="Alcohol dehydrogenase-like C-terminal" evidence="6">
    <location>
        <begin position="196"/>
        <end position="322"/>
    </location>
</feature>
<dbReference type="InterPro" id="IPR011032">
    <property type="entry name" value="GroES-like_sf"/>
</dbReference>
<dbReference type="AlphaFoldDB" id="A0A6F8XGY3"/>
<feature type="domain" description="Alcohol dehydrogenase-like N-terminal" evidence="7">
    <location>
        <begin position="35"/>
        <end position="150"/>
    </location>
</feature>
<keyword evidence="5" id="KW-0560">Oxidoreductase</keyword>
<evidence type="ECO:0000256" key="4">
    <source>
        <dbReference type="ARBA" id="ARBA00022833"/>
    </source>
</evidence>
<evidence type="ECO:0000256" key="2">
    <source>
        <dbReference type="ARBA" id="ARBA00008072"/>
    </source>
</evidence>
<dbReference type="RefSeq" id="WP_172515335.1">
    <property type="nucleotide sequence ID" value="NZ_AP022869.1"/>
</dbReference>
<dbReference type="GO" id="GO:0046872">
    <property type="term" value="F:metal ion binding"/>
    <property type="evidence" value="ECO:0007669"/>
    <property type="project" value="UniProtKB-KW"/>
</dbReference>
<evidence type="ECO:0000256" key="3">
    <source>
        <dbReference type="ARBA" id="ARBA00022723"/>
    </source>
</evidence>
<dbReference type="Gene3D" id="3.40.50.720">
    <property type="entry name" value="NAD(P)-binding Rossmann-like Domain"/>
    <property type="match status" value="1"/>
</dbReference>
<dbReference type="Pfam" id="PF08240">
    <property type="entry name" value="ADH_N"/>
    <property type="match status" value="1"/>
</dbReference>
<comment type="cofactor">
    <cofactor evidence="1">
        <name>Zn(2+)</name>
        <dbReference type="ChEBI" id="CHEBI:29105"/>
    </cofactor>
</comment>
<evidence type="ECO:0000313" key="8">
    <source>
        <dbReference type="EMBL" id="BCB72607.1"/>
    </source>
</evidence>
<keyword evidence="4" id="KW-0862">Zinc</keyword>
<dbReference type="InterPro" id="IPR013149">
    <property type="entry name" value="ADH-like_C"/>
</dbReference>
<evidence type="ECO:0000256" key="1">
    <source>
        <dbReference type="ARBA" id="ARBA00001947"/>
    </source>
</evidence>
<dbReference type="InterPro" id="IPR013154">
    <property type="entry name" value="ADH-like_N"/>
</dbReference>
<protein>
    <submittedName>
        <fullName evidence="8">NAD-dependent alcohol dehydrogenase</fullName>
    </submittedName>
</protein>
<dbReference type="SUPFAM" id="SSF51735">
    <property type="entry name" value="NAD(P)-binding Rossmann-fold domains"/>
    <property type="match status" value="1"/>
</dbReference>
<evidence type="ECO:0000313" key="9">
    <source>
        <dbReference type="Proteomes" id="UP000501053"/>
    </source>
</evidence>
<keyword evidence="9" id="KW-1185">Reference proteome</keyword>
<dbReference type="EMBL" id="AP022869">
    <property type="protein sequence ID" value="BCB72607.1"/>
    <property type="molecule type" value="Genomic_DNA"/>
</dbReference>
<accession>A0A6F8XGY3</accession>
<dbReference type="PANTHER" id="PTHR42940:SF8">
    <property type="entry name" value="VACUOLAR PROTEIN SORTING-ASSOCIATED PROTEIN 11"/>
    <property type="match status" value="1"/>
</dbReference>
<evidence type="ECO:0000259" key="7">
    <source>
        <dbReference type="Pfam" id="PF08240"/>
    </source>
</evidence>
<dbReference type="Proteomes" id="UP000501053">
    <property type="component" value="Chromosome"/>
</dbReference>
<evidence type="ECO:0000259" key="6">
    <source>
        <dbReference type="Pfam" id="PF00107"/>
    </source>
</evidence>
<gene>
    <name evidence="8" type="ORF">HMEPL2_29580</name>
</gene>
<evidence type="ECO:0000256" key="5">
    <source>
        <dbReference type="ARBA" id="ARBA00023002"/>
    </source>
</evidence>
<comment type="similarity">
    <text evidence="2">Belongs to the zinc-containing alcohol dehydrogenase family.</text>
</comment>
<dbReference type="CDD" id="cd08240">
    <property type="entry name" value="6_hydroxyhexanoate_dh_like"/>
    <property type="match status" value="1"/>
</dbReference>
<dbReference type="SUPFAM" id="SSF50129">
    <property type="entry name" value="GroES-like"/>
    <property type="match status" value="1"/>
</dbReference>
<proteinExistence type="inferred from homology"/>
<reference evidence="8 9" key="1">
    <citation type="submission" date="2020-03" db="EMBL/GenBank/DDBJ databases">
        <title>Complete Genome Sequence of Halomonas meridiana strain Eplume2, isolated from hydrothermal-plume in the north east Pacific Ocean.</title>
        <authorList>
            <person name="Kurihara Y."/>
            <person name="Kawai S."/>
            <person name="Sakai A."/>
            <person name="Galipon J."/>
            <person name="Arakawa K."/>
        </authorList>
    </citation>
    <scope>NUCLEOTIDE SEQUENCE [LARGE SCALE GENOMIC DNA]</scope>
    <source>
        <strain evidence="8 9">Eplume2</strain>
    </source>
</reference>
<dbReference type="GO" id="GO:0005737">
    <property type="term" value="C:cytoplasm"/>
    <property type="evidence" value="ECO:0007669"/>
    <property type="project" value="TreeGrafter"/>
</dbReference>
<name>A0A6F8XGY3_9GAMM</name>
<sequence length="366" mass="39811">MSISEKNHSQYTRHEFKEFGGEFSATSYQIPKLQKSEVLIKVNFCGVCHSDVHIHEGYYELGGGKKLSLLERGIKPPVTLGHEVVGTVVDVGNEEESNLIGKQFLVYPWIGCGECVDCLNDKENLCITPASIGIFKPGGYAENLIIPNSRYLIDIEGLDAAHASMLACSGLTTYSAINKIMPVINEDSVVVIGCGGLGQLAIRILSSMGIENIKAVDISEDKRELAVLSGAKETFDPADSEAIDKILFASDNRCAAVLDFVGNDQTVSLGLNVLKKGGEIVIVGLHGGELKYPIPVIITKAISIIGSYTGSLGELNELVTFAKQNNFFNIPIEMRNLEEAERSIYDLAQGNVKGRIILENNQYQLR</sequence>
<dbReference type="InterPro" id="IPR036291">
    <property type="entry name" value="NAD(P)-bd_dom_sf"/>
</dbReference>
<keyword evidence="3" id="KW-0479">Metal-binding</keyword>
<dbReference type="PANTHER" id="PTHR42940">
    <property type="entry name" value="ALCOHOL DEHYDROGENASE 1-RELATED"/>
    <property type="match status" value="1"/>
</dbReference>
<dbReference type="Gene3D" id="3.90.180.10">
    <property type="entry name" value="Medium-chain alcohol dehydrogenases, catalytic domain"/>
    <property type="match status" value="1"/>
</dbReference>
<organism evidence="8 9">
    <name type="scientific">Vreelandella aquamarina</name>
    <dbReference type="NCBI Taxonomy" id="77097"/>
    <lineage>
        <taxon>Bacteria</taxon>
        <taxon>Pseudomonadati</taxon>
        <taxon>Pseudomonadota</taxon>
        <taxon>Gammaproteobacteria</taxon>
        <taxon>Oceanospirillales</taxon>
        <taxon>Halomonadaceae</taxon>
        <taxon>Vreelandella</taxon>
    </lineage>
</organism>